<proteinExistence type="predicted"/>
<protein>
    <submittedName>
        <fullName evidence="1">Uncharacterized protein</fullName>
    </submittedName>
</protein>
<dbReference type="CDD" id="cd20698">
    <property type="entry name" value="CdiI_Kp-like"/>
    <property type="match status" value="1"/>
</dbReference>
<gene>
    <name evidence="1" type="ORF">F7R25_05940</name>
</gene>
<organism evidence="1 2">
    <name type="scientific">Burkholderia stagnalis</name>
    <dbReference type="NCBI Taxonomy" id="1503054"/>
    <lineage>
        <taxon>Bacteria</taxon>
        <taxon>Pseudomonadati</taxon>
        <taxon>Pseudomonadota</taxon>
        <taxon>Betaproteobacteria</taxon>
        <taxon>Burkholderiales</taxon>
        <taxon>Burkholderiaceae</taxon>
        <taxon>Burkholderia</taxon>
        <taxon>Burkholderia cepacia complex</taxon>
    </lineage>
</organism>
<dbReference type="RefSeq" id="WP_059884457.1">
    <property type="nucleotide sequence ID" value="NZ_CABVPM010000004.1"/>
</dbReference>
<comment type="caution">
    <text evidence="1">The sequence shown here is derived from an EMBL/GenBank/DDBJ whole genome shotgun (WGS) entry which is preliminary data.</text>
</comment>
<evidence type="ECO:0000313" key="2">
    <source>
        <dbReference type="Proteomes" id="UP000473470"/>
    </source>
</evidence>
<dbReference type="Proteomes" id="UP000473470">
    <property type="component" value="Unassembled WGS sequence"/>
</dbReference>
<dbReference type="EMBL" id="VZOK01000006">
    <property type="protein sequence ID" value="KAB0640193.1"/>
    <property type="molecule type" value="Genomic_DNA"/>
</dbReference>
<dbReference type="AlphaFoldDB" id="A0A6L3N541"/>
<accession>A0A6L3N541</accession>
<sequence>MNFPGKQVFLENFGIEPAEEDPGLALCLYRVRSPLGDTEAEISFSAVSESFQVRLLCNGREVMNFASERVKLIEMYRDETGSGIRAVFDVRGVSSEAVVILAPEITCRWWLLRTE</sequence>
<evidence type="ECO:0000313" key="1">
    <source>
        <dbReference type="EMBL" id="KAB0640193.1"/>
    </source>
</evidence>
<reference evidence="1 2" key="1">
    <citation type="submission" date="2019-09" db="EMBL/GenBank/DDBJ databases">
        <title>Draft genome sequences of 48 bacterial type strains from the CCUG.</title>
        <authorList>
            <person name="Tunovic T."/>
            <person name="Pineiro-Iglesias B."/>
            <person name="Unosson C."/>
            <person name="Inganas E."/>
            <person name="Ohlen M."/>
            <person name="Cardew S."/>
            <person name="Jensie-Markopoulos S."/>
            <person name="Salva-Serra F."/>
            <person name="Jaen-Luchoro D."/>
            <person name="Karlsson R."/>
            <person name="Svensson-Stadler L."/>
            <person name="Chun J."/>
            <person name="Moore E."/>
        </authorList>
    </citation>
    <scope>NUCLEOTIDE SEQUENCE [LARGE SCALE GENOMIC DNA]</scope>
    <source>
        <strain evidence="1 2">CCUG 65686</strain>
    </source>
</reference>
<name>A0A6L3N541_9BURK</name>